<feature type="compositionally biased region" description="Basic and acidic residues" evidence="2">
    <location>
        <begin position="378"/>
        <end position="392"/>
    </location>
</feature>
<comment type="caution">
    <text evidence="3">The sequence shown here is derived from an EMBL/GenBank/DDBJ whole genome shotgun (WGS) entry which is preliminary data.</text>
</comment>
<feature type="compositionally biased region" description="Acidic residues" evidence="2">
    <location>
        <begin position="425"/>
        <end position="440"/>
    </location>
</feature>
<feature type="compositionally biased region" description="Polar residues" evidence="2">
    <location>
        <begin position="365"/>
        <end position="376"/>
    </location>
</feature>
<evidence type="ECO:0008006" key="5">
    <source>
        <dbReference type="Google" id="ProtNLM"/>
    </source>
</evidence>
<dbReference type="InterPro" id="IPR029063">
    <property type="entry name" value="SAM-dependent_MTases_sf"/>
</dbReference>
<sequence>MAISRDRTPQQQADREIFVDNGKAVAFYLYGTQEPHSAWALSEDARQALTDKITGHGGIVCKWREDARVILVSHPEGVERLKHQYSTRRTYVEKPTFVNACIRDGRYGHKPILQKGMGGRQPGKDRQEFTVADDQKLCEYIAARIPNQAAGGRTGTGVYDEVIELAQANPDDPELAWALRHPAESWRERYKKNRERLDPIINQMVKANPRLRTAKHVEFMQKNAQLQLEDEEEEEEEWEEEEEEAGEFAAQPEDGEEFPPFEQPEPAPPRAERRRTDVAPPRDREGSQRRDRQSAPDRLPHRQGREPSPAGEFQRSFDDMDGYPFEPPSPQAGPSGTQRTPSPSPPPAKKPAPPRAKRPAADQAPMSSQATLVNPTQPRREAPAPQAREEAAARPQKRPKTQGQLYVLLDAPRSRGRNVPPPSQDEAEDEEQMDELEEEAQSAPVGQTNEEAQEVEDLLGGRVSPADASDMEVMDSEDERARKKLSLSRLRAGGAQSSRVASGAARKRPMPEIEVEDMAAFAQGLDLGFGGGASRRPSGSAISGSSALALLRQRAQGQGQGAVTPSASRSMKREPSVAESTSASSSEKGKDPVNRVPLDGTRASAQKRRARESAQREEASCDGWEDFAAANKTYFDQRVHQLGDHGHGHELGRKNIAAMRKAWPELFDEDTTVAMDYACGMGNVSQTLCQYVKSVVGVDISQASVDHFNAQAANQGLEPDEMRAVCAELKGEPGELDGLKFDIVVCCASYHHFPSIAETTRVLASFLKPGGALLVADIKAEEDGRVIFPEVHHHLVPHTRGLSEETMREAFRRAGLAGFEMRESLRAKMRSTGEYVRWFVARGGVLPLSGRELDLAN</sequence>
<dbReference type="CDD" id="cd02440">
    <property type="entry name" value="AdoMet_MTases"/>
    <property type="match status" value="1"/>
</dbReference>
<feature type="region of interest" description="Disordered" evidence="2">
    <location>
        <begin position="225"/>
        <end position="510"/>
    </location>
</feature>
<accession>A0A2G8SGX4</accession>
<dbReference type="PANTHER" id="PTHR43861">
    <property type="entry name" value="TRANS-ACONITATE 2-METHYLTRANSFERASE-RELATED"/>
    <property type="match status" value="1"/>
</dbReference>
<feature type="region of interest" description="Disordered" evidence="2">
    <location>
        <begin position="553"/>
        <end position="617"/>
    </location>
</feature>
<dbReference type="GO" id="GO:0016740">
    <property type="term" value="F:transferase activity"/>
    <property type="evidence" value="ECO:0007669"/>
    <property type="project" value="UniProtKB-KW"/>
</dbReference>
<dbReference type="Gene3D" id="1.10.10.60">
    <property type="entry name" value="Homeodomain-like"/>
    <property type="match status" value="1"/>
</dbReference>
<name>A0A2G8SGX4_9APHY</name>
<feature type="compositionally biased region" description="Acidic residues" evidence="2">
    <location>
        <begin position="228"/>
        <end position="246"/>
    </location>
</feature>
<dbReference type="Gene3D" id="3.40.50.150">
    <property type="entry name" value="Vaccinia Virus protein VP39"/>
    <property type="match status" value="1"/>
</dbReference>
<dbReference type="PANTHER" id="PTHR43861:SF3">
    <property type="entry name" value="PUTATIVE (AFU_ORTHOLOGUE AFUA_2G14390)-RELATED"/>
    <property type="match status" value="1"/>
</dbReference>
<protein>
    <recommendedName>
        <fullName evidence="5">BRCT domain-containing protein</fullName>
    </recommendedName>
</protein>
<dbReference type="Pfam" id="PF13489">
    <property type="entry name" value="Methyltransf_23"/>
    <property type="match status" value="1"/>
</dbReference>
<organism evidence="3 4">
    <name type="scientific">Ganoderma sinense ZZ0214-1</name>
    <dbReference type="NCBI Taxonomy" id="1077348"/>
    <lineage>
        <taxon>Eukaryota</taxon>
        <taxon>Fungi</taxon>
        <taxon>Dikarya</taxon>
        <taxon>Basidiomycota</taxon>
        <taxon>Agaricomycotina</taxon>
        <taxon>Agaricomycetes</taxon>
        <taxon>Polyporales</taxon>
        <taxon>Polyporaceae</taxon>
        <taxon>Ganoderma</taxon>
    </lineage>
</organism>
<dbReference type="SUPFAM" id="SSF53335">
    <property type="entry name" value="S-adenosyl-L-methionine-dependent methyltransferases"/>
    <property type="match status" value="1"/>
</dbReference>
<dbReference type="AlphaFoldDB" id="A0A2G8SGX4"/>
<evidence type="ECO:0000256" key="1">
    <source>
        <dbReference type="ARBA" id="ARBA00022679"/>
    </source>
</evidence>
<keyword evidence="4" id="KW-1185">Reference proteome</keyword>
<dbReference type="OrthoDB" id="3647at2759"/>
<feature type="compositionally biased region" description="Low complexity" evidence="2">
    <location>
        <begin position="577"/>
        <end position="586"/>
    </location>
</feature>
<evidence type="ECO:0000313" key="4">
    <source>
        <dbReference type="Proteomes" id="UP000230002"/>
    </source>
</evidence>
<keyword evidence="1" id="KW-0808">Transferase</keyword>
<dbReference type="STRING" id="1077348.A0A2G8SGX4"/>
<feature type="compositionally biased region" description="Acidic residues" evidence="2">
    <location>
        <begin position="469"/>
        <end position="478"/>
    </location>
</feature>
<reference evidence="3 4" key="1">
    <citation type="journal article" date="2015" name="Sci. Rep.">
        <title>Chromosome-level genome map provides insights into diverse defense mechanisms in the medicinal fungus Ganoderma sinense.</title>
        <authorList>
            <person name="Zhu Y."/>
            <person name="Xu J."/>
            <person name="Sun C."/>
            <person name="Zhou S."/>
            <person name="Xu H."/>
            <person name="Nelson D.R."/>
            <person name="Qian J."/>
            <person name="Song J."/>
            <person name="Luo H."/>
            <person name="Xiang L."/>
            <person name="Li Y."/>
            <person name="Xu Z."/>
            <person name="Ji A."/>
            <person name="Wang L."/>
            <person name="Lu S."/>
            <person name="Hayward A."/>
            <person name="Sun W."/>
            <person name="Li X."/>
            <person name="Schwartz D.C."/>
            <person name="Wang Y."/>
            <person name="Chen S."/>
        </authorList>
    </citation>
    <scope>NUCLEOTIDE SEQUENCE [LARGE SCALE GENOMIC DNA]</scope>
    <source>
        <strain evidence="3 4">ZZ0214-1</strain>
    </source>
</reference>
<dbReference type="EMBL" id="AYKW01000008">
    <property type="protein sequence ID" value="PIL33035.1"/>
    <property type="molecule type" value="Genomic_DNA"/>
</dbReference>
<dbReference type="CDD" id="cd11655">
    <property type="entry name" value="rap1_myb-like"/>
    <property type="match status" value="1"/>
</dbReference>
<evidence type="ECO:0000313" key="3">
    <source>
        <dbReference type="EMBL" id="PIL33035.1"/>
    </source>
</evidence>
<gene>
    <name evidence="3" type="ORF">GSI_04484</name>
</gene>
<dbReference type="Proteomes" id="UP000230002">
    <property type="component" value="Unassembled WGS sequence"/>
</dbReference>
<feature type="compositionally biased region" description="Basic and acidic residues" evidence="2">
    <location>
        <begin position="270"/>
        <end position="305"/>
    </location>
</feature>
<proteinExistence type="predicted"/>
<feature type="compositionally biased region" description="Pro residues" evidence="2">
    <location>
        <begin position="342"/>
        <end position="354"/>
    </location>
</feature>
<evidence type="ECO:0000256" key="2">
    <source>
        <dbReference type="SAM" id="MobiDB-lite"/>
    </source>
</evidence>